<keyword evidence="1" id="KW-0472">Membrane</keyword>
<dbReference type="STRING" id="926562.Oweho_1060"/>
<dbReference type="KEGG" id="oho:Oweho_1060"/>
<gene>
    <name evidence="2" type="ordered locus">Oweho_1060</name>
</gene>
<organism evidence="2 3">
    <name type="scientific">Owenweeksia hongkongensis (strain DSM 17368 / CIP 108786 / JCM 12287 / NRRL B-23963 / UST20020801)</name>
    <dbReference type="NCBI Taxonomy" id="926562"/>
    <lineage>
        <taxon>Bacteria</taxon>
        <taxon>Pseudomonadati</taxon>
        <taxon>Bacteroidota</taxon>
        <taxon>Flavobacteriia</taxon>
        <taxon>Flavobacteriales</taxon>
        <taxon>Owenweeksiaceae</taxon>
        <taxon>Owenweeksia</taxon>
    </lineage>
</organism>
<proteinExistence type="predicted"/>
<dbReference type="EMBL" id="CP003156">
    <property type="protein sequence ID" value="AEV32068.1"/>
    <property type="molecule type" value="Genomic_DNA"/>
</dbReference>
<dbReference type="HOGENOM" id="CLU_096069_0_0_10"/>
<dbReference type="Proteomes" id="UP000005631">
    <property type="component" value="Chromosome"/>
</dbReference>
<keyword evidence="3" id="KW-1185">Reference proteome</keyword>
<dbReference type="Pfam" id="PF13432">
    <property type="entry name" value="TPR_16"/>
    <property type="match status" value="1"/>
</dbReference>
<sequence length="231" mass="26068">MSKQKKDHSEEEVLVDVGQSLSKAEHFFEENRKSITFIAVALFVIVGGYFAYLHLYQTPREVEAQDSIFSAQNYFEQDSLRLALNGDGQNYGFIDVAEEYSGTKAGNLANYYAGISYLNSGDYKNAIEYLDRFDSDDEILSVIATGAIGDAFVELNQPKEALDYYERATSGESNEFVVPFYLKKAGLIAEEQGDFKKAAKFYNRIKKDFGKSQEASDIDKYIARAETKMNK</sequence>
<evidence type="ECO:0000313" key="3">
    <source>
        <dbReference type="Proteomes" id="UP000005631"/>
    </source>
</evidence>
<dbReference type="Pfam" id="PF13174">
    <property type="entry name" value="TPR_6"/>
    <property type="match status" value="1"/>
</dbReference>
<evidence type="ECO:0000313" key="2">
    <source>
        <dbReference type="EMBL" id="AEV32068.1"/>
    </source>
</evidence>
<dbReference type="Gene3D" id="1.25.40.10">
    <property type="entry name" value="Tetratricopeptide repeat domain"/>
    <property type="match status" value="1"/>
</dbReference>
<dbReference type="PATRIC" id="fig|926562.3.peg.1077"/>
<protein>
    <submittedName>
        <fullName evidence="2">Uncharacterized protein</fullName>
    </submittedName>
</protein>
<dbReference type="InterPro" id="IPR019734">
    <property type="entry name" value="TPR_rpt"/>
</dbReference>
<feature type="transmembrane region" description="Helical" evidence="1">
    <location>
        <begin position="35"/>
        <end position="55"/>
    </location>
</feature>
<reference evidence="2 3" key="1">
    <citation type="journal article" date="2012" name="Stand. Genomic Sci.">
        <title>Genome sequence of the orange-pigmented seawater bacterium Owenweeksia hongkongensis type strain (UST20020801(T)).</title>
        <authorList>
            <person name="Riedel T."/>
            <person name="Held B."/>
            <person name="Nolan M."/>
            <person name="Lucas S."/>
            <person name="Lapidus A."/>
            <person name="Tice H."/>
            <person name="Del Rio T.G."/>
            <person name="Cheng J.F."/>
            <person name="Han C."/>
            <person name="Tapia R."/>
            <person name="Goodwin L.A."/>
            <person name="Pitluck S."/>
            <person name="Liolios K."/>
            <person name="Mavromatis K."/>
            <person name="Pagani I."/>
            <person name="Ivanova N."/>
            <person name="Mikhailova N."/>
            <person name="Pati A."/>
            <person name="Chen A."/>
            <person name="Palaniappan K."/>
            <person name="Rohde M."/>
            <person name="Tindall B.J."/>
            <person name="Detter J.C."/>
            <person name="Goker M."/>
            <person name="Woyke T."/>
            <person name="Bristow J."/>
            <person name="Eisen J.A."/>
            <person name="Markowitz V."/>
            <person name="Hugenholtz P."/>
            <person name="Klenk H.P."/>
            <person name="Kyrpides N.C."/>
        </authorList>
    </citation>
    <scope>NUCLEOTIDE SEQUENCE</scope>
    <source>
        <strain evidence="3">DSM 17368 / JCM 12287 / NRRL B-23963</strain>
    </source>
</reference>
<dbReference type="SUPFAM" id="SSF48452">
    <property type="entry name" value="TPR-like"/>
    <property type="match status" value="1"/>
</dbReference>
<keyword evidence="1" id="KW-0812">Transmembrane</keyword>
<name>G8R4H9_OWEHD</name>
<dbReference type="AlphaFoldDB" id="G8R4H9"/>
<dbReference type="InterPro" id="IPR011990">
    <property type="entry name" value="TPR-like_helical_dom_sf"/>
</dbReference>
<dbReference type="OrthoDB" id="9808622at2"/>
<dbReference type="RefSeq" id="WP_014201428.1">
    <property type="nucleotide sequence ID" value="NC_016599.1"/>
</dbReference>
<dbReference type="eggNOG" id="COG0457">
    <property type="taxonomic scope" value="Bacteria"/>
</dbReference>
<accession>G8R4H9</accession>
<keyword evidence="1" id="KW-1133">Transmembrane helix</keyword>
<evidence type="ECO:0000256" key="1">
    <source>
        <dbReference type="SAM" id="Phobius"/>
    </source>
</evidence>